<keyword evidence="1" id="KW-0547">Nucleotide-binding</keyword>
<dbReference type="SUPFAM" id="SSF50891">
    <property type="entry name" value="Cyclophilin-like"/>
    <property type="match status" value="1"/>
</dbReference>
<dbReference type="Gene3D" id="2.40.100.10">
    <property type="entry name" value="Cyclophilin-like"/>
    <property type="match status" value="1"/>
</dbReference>
<dbReference type="InterPro" id="IPR010016">
    <property type="entry name" value="PxpB"/>
</dbReference>
<keyword evidence="6" id="KW-1185">Reference proteome</keyword>
<keyword evidence="2 5" id="KW-0378">Hydrolase</keyword>
<dbReference type="SUPFAM" id="SSF160467">
    <property type="entry name" value="PH0987 N-terminal domain-like"/>
    <property type="match status" value="1"/>
</dbReference>
<protein>
    <submittedName>
        <fullName evidence="5">Allophanate hydrolase</fullName>
    </submittedName>
</protein>
<dbReference type="Gene3D" id="3.30.1360.40">
    <property type="match status" value="1"/>
</dbReference>
<keyword evidence="3" id="KW-0067">ATP-binding</keyword>
<evidence type="ECO:0000259" key="4">
    <source>
        <dbReference type="SMART" id="SM00796"/>
    </source>
</evidence>
<sequence>MSVTDLSGPSMDASAEALTCSILDYGDQALLLECDDIAGVLAWTEAVRAAAWPGVVDIVPAARTVLLKLDGPRLQAIMRHRLRKLRVMPDESTPAEDGELVTIDVVYDGPDLAEVSRHTGLTTAQIINAHTGTRWRVGFCGFAPGFAYLVGGDRRLQVPRRAEPRTSVPAGAVALAGEFSAIYPRQSPGGWQIIGRTDAVLWDIDRENPALLTQGMWVQFRARRHRDYPGNLA</sequence>
<accession>A0A1E3S782</accession>
<evidence type="ECO:0000313" key="6">
    <source>
        <dbReference type="Proteomes" id="UP000192739"/>
    </source>
</evidence>
<dbReference type="SMART" id="SM00796">
    <property type="entry name" value="AHS1"/>
    <property type="match status" value="1"/>
</dbReference>
<gene>
    <name evidence="5" type="ORF">BST27_10130</name>
</gene>
<dbReference type="GO" id="GO:0005524">
    <property type="term" value="F:ATP binding"/>
    <property type="evidence" value="ECO:0007669"/>
    <property type="project" value="UniProtKB-KW"/>
</dbReference>
<dbReference type="EMBL" id="MVHT01000021">
    <property type="protein sequence ID" value="ORB06898.1"/>
    <property type="molecule type" value="Genomic_DNA"/>
</dbReference>
<dbReference type="GO" id="GO:0016787">
    <property type="term" value="F:hydrolase activity"/>
    <property type="evidence" value="ECO:0007669"/>
    <property type="project" value="UniProtKB-KW"/>
</dbReference>
<organism evidence="5 6">
    <name type="scientific">Mycobacterium intermedium</name>
    <dbReference type="NCBI Taxonomy" id="28445"/>
    <lineage>
        <taxon>Bacteria</taxon>
        <taxon>Bacillati</taxon>
        <taxon>Actinomycetota</taxon>
        <taxon>Actinomycetes</taxon>
        <taxon>Mycobacteriales</taxon>
        <taxon>Mycobacteriaceae</taxon>
        <taxon>Mycobacterium</taxon>
        <taxon>Mycobacterium simiae complex</taxon>
    </lineage>
</organism>
<dbReference type="PANTHER" id="PTHR34698">
    <property type="entry name" value="5-OXOPROLINASE SUBUNIT B"/>
    <property type="match status" value="1"/>
</dbReference>
<dbReference type="STRING" id="28445.BHQ20_24065"/>
<dbReference type="OrthoDB" id="9778567at2"/>
<dbReference type="InterPro" id="IPR003833">
    <property type="entry name" value="CT_C_D"/>
</dbReference>
<name>A0A1E3S782_MYCIE</name>
<dbReference type="Proteomes" id="UP000192739">
    <property type="component" value="Unassembled WGS sequence"/>
</dbReference>
<proteinExistence type="predicted"/>
<dbReference type="PANTHER" id="PTHR34698:SF2">
    <property type="entry name" value="5-OXOPROLINASE SUBUNIT B"/>
    <property type="match status" value="1"/>
</dbReference>
<evidence type="ECO:0000256" key="1">
    <source>
        <dbReference type="ARBA" id="ARBA00022741"/>
    </source>
</evidence>
<dbReference type="Pfam" id="PF02682">
    <property type="entry name" value="CT_C_D"/>
    <property type="match status" value="1"/>
</dbReference>
<comment type="caution">
    <text evidence="5">The sequence shown here is derived from an EMBL/GenBank/DDBJ whole genome shotgun (WGS) entry which is preliminary data.</text>
</comment>
<reference evidence="5 6" key="1">
    <citation type="submission" date="2017-02" db="EMBL/GenBank/DDBJ databases">
        <title>The new phylogeny of genus Mycobacterium.</title>
        <authorList>
            <person name="Tortoli E."/>
            <person name="Trovato A."/>
            <person name="Cirillo D.M."/>
        </authorList>
    </citation>
    <scope>NUCLEOTIDE SEQUENCE [LARGE SCALE GENOMIC DNA]</scope>
    <source>
        <strain evidence="5 6">DSM 44049</strain>
    </source>
</reference>
<dbReference type="InterPro" id="IPR029000">
    <property type="entry name" value="Cyclophilin-like_dom_sf"/>
</dbReference>
<dbReference type="AlphaFoldDB" id="A0A1E3S782"/>
<evidence type="ECO:0000256" key="2">
    <source>
        <dbReference type="ARBA" id="ARBA00022801"/>
    </source>
</evidence>
<evidence type="ECO:0000256" key="3">
    <source>
        <dbReference type="ARBA" id="ARBA00022840"/>
    </source>
</evidence>
<evidence type="ECO:0000313" key="5">
    <source>
        <dbReference type="EMBL" id="ORB06898.1"/>
    </source>
</evidence>
<feature type="domain" description="Carboxyltransferase" evidence="4">
    <location>
        <begin position="20"/>
        <end position="212"/>
    </location>
</feature>
<dbReference type="RefSeq" id="WP_069421680.1">
    <property type="nucleotide sequence ID" value="NZ_CBCRZH010000048.1"/>
</dbReference>